<feature type="transmembrane region" description="Helical" evidence="5">
    <location>
        <begin position="130"/>
        <end position="148"/>
    </location>
</feature>
<dbReference type="GO" id="GO:0016491">
    <property type="term" value="F:oxidoreductase activity"/>
    <property type="evidence" value="ECO:0007669"/>
    <property type="project" value="InterPro"/>
</dbReference>
<protein>
    <recommendedName>
        <fullName evidence="6">Fatty acid hydroxylase domain-containing protein</fullName>
    </recommendedName>
</protein>
<evidence type="ECO:0000313" key="8">
    <source>
        <dbReference type="Proteomes" id="UP000245119"/>
    </source>
</evidence>
<feature type="transmembrane region" description="Helical" evidence="5">
    <location>
        <begin position="52"/>
        <end position="70"/>
    </location>
</feature>
<feature type="transmembrane region" description="Helical" evidence="5">
    <location>
        <begin position="90"/>
        <end position="110"/>
    </location>
</feature>
<sequence>MDNATNTDFDVTDLFQYVPEIRDPFKNAWIYMTDHYTKFQIATFGSLIVHELVYFAACLPGFVFQFIPFMKRFKIQKNKPETAKDQWQCFKLLMFNHFCIQTPLIAGTYVFTEFFNIPYDWDHMPPWWNLALRVFGCAVVEDAWHYYLHYALHDKRIYKYIHKIHHSFPAPFGMTAEYAHPAETLILGLGFFIGIMIFTNHVVLLWVWVTVRLFETIDVHSGYYLPFLNVFHLFPFYAGAKFHDFHHQNFHGNYASTFTWWDKIYGTDRQYKEYYAKQILEEAESKKK</sequence>
<accession>A0A2T7PUU9</accession>
<evidence type="ECO:0000259" key="6">
    <source>
        <dbReference type="Pfam" id="PF04116"/>
    </source>
</evidence>
<dbReference type="GO" id="GO:0016020">
    <property type="term" value="C:membrane"/>
    <property type="evidence" value="ECO:0007669"/>
    <property type="project" value="UniProtKB-SubCell"/>
</dbReference>
<comment type="subcellular location">
    <subcellularLocation>
        <location evidence="1">Membrane</location>
    </subcellularLocation>
</comment>
<dbReference type="InterPro" id="IPR050307">
    <property type="entry name" value="Sterol_Desaturase_Related"/>
</dbReference>
<evidence type="ECO:0000256" key="1">
    <source>
        <dbReference type="ARBA" id="ARBA00004370"/>
    </source>
</evidence>
<dbReference type="OrthoDB" id="1658724at2759"/>
<evidence type="ECO:0000256" key="4">
    <source>
        <dbReference type="ARBA" id="ARBA00023136"/>
    </source>
</evidence>
<dbReference type="Pfam" id="PF04116">
    <property type="entry name" value="FA_hydroxylase"/>
    <property type="match status" value="1"/>
</dbReference>
<dbReference type="Proteomes" id="UP000245119">
    <property type="component" value="Linkage Group LG2"/>
</dbReference>
<reference evidence="7 8" key="1">
    <citation type="submission" date="2018-04" db="EMBL/GenBank/DDBJ databases">
        <title>The genome of golden apple snail Pomacea canaliculata provides insight into stress tolerance and invasive adaptation.</title>
        <authorList>
            <person name="Liu C."/>
            <person name="Liu B."/>
            <person name="Ren Y."/>
            <person name="Zhang Y."/>
            <person name="Wang H."/>
            <person name="Li S."/>
            <person name="Jiang F."/>
            <person name="Yin L."/>
            <person name="Zhang G."/>
            <person name="Qian W."/>
            <person name="Fan W."/>
        </authorList>
    </citation>
    <scope>NUCLEOTIDE SEQUENCE [LARGE SCALE GENOMIC DNA]</scope>
    <source>
        <strain evidence="7">SZHN2017</strain>
        <tissue evidence="7">Muscle</tissue>
    </source>
</reference>
<keyword evidence="4 5" id="KW-0472">Membrane</keyword>
<feature type="transmembrane region" description="Helical" evidence="5">
    <location>
        <begin position="221"/>
        <end position="240"/>
    </location>
</feature>
<feature type="domain" description="Fatty acid hydroxylase" evidence="6">
    <location>
        <begin position="136"/>
        <end position="267"/>
    </location>
</feature>
<evidence type="ECO:0000313" key="7">
    <source>
        <dbReference type="EMBL" id="PVD37170.1"/>
    </source>
</evidence>
<gene>
    <name evidence="7" type="ORF">C0Q70_04165</name>
</gene>
<evidence type="ECO:0000256" key="5">
    <source>
        <dbReference type="SAM" id="Phobius"/>
    </source>
</evidence>
<feature type="transmembrane region" description="Helical" evidence="5">
    <location>
        <begin position="184"/>
        <end position="209"/>
    </location>
</feature>
<keyword evidence="2 5" id="KW-0812">Transmembrane</keyword>
<dbReference type="GO" id="GO:0005506">
    <property type="term" value="F:iron ion binding"/>
    <property type="evidence" value="ECO:0007669"/>
    <property type="project" value="InterPro"/>
</dbReference>
<evidence type="ECO:0000256" key="3">
    <source>
        <dbReference type="ARBA" id="ARBA00022989"/>
    </source>
</evidence>
<proteinExistence type="predicted"/>
<dbReference type="PANTHER" id="PTHR11863">
    <property type="entry name" value="STEROL DESATURASE"/>
    <property type="match status" value="1"/>
</dbReference>
<name>A0A2T7PUU9_POMCA</name>
<keyword evidence="3 5" id="KW-1133">Transmembrane helix</keyword>
<organism evidence="7 8">
    <name type="scientific">Pomacea canaliculata</name>
    <name type="common">Golden apple snail</name>
    <dbReference type="NCBI Taxonomy" id="400727"/>
    <lineage>
        <taxon>Eukaryota</taxon>
        <taxon>Metazoa</taxon>
        <taxon>Spiralia</taxon>
        <taxon>Lophotrochozoa</taxon>
        <taxon>Mollusca</taxon>
        <taxon>Gastropoda</taxon>
        <taxon>Caenogastropoda</taxon>
        <taxon>Architaenioglossa</taxon>
        <taxon>Ampullarioidea</taxon>
        <taxon>Ampullariidae</taxon>
        <taxon>Pomacea</taxon>
    </lineage>
</organism>
<evidence type="ECO:0000256" key="2">
    <source>
        <dbReference type="ARBA" id="ARBA00022692"/>
    </source>
</evidence>
<dbReference type="AlphaFoldDB" id="A0A2T7PUU9"/>
<dbReference type="EMBL" id="PZQS01000002">
    <property type="protein sequence ID" value="PVD37170.1"/>
    <property type="molecule type" value="Genomic_DNA"/>
</dbReference>
<keyword evidence="8" id="KW-1185">Reference proteome</keyword>
<dbReference type="OMA" id="IVHEFIY"/>
<comment type="caution">
    <text evidence="7">The sequence shown here is derived from an EMBL/GenBank/DDBJ whole genome shotgun (WGS) entry which is preliminary data.</text>
</comment>
<dbReference type="InterPro" id="IPR006694">
    <property type="entry name" value="Fatty_acid_hydroxylase"/>
</dbReference>
<dbReference type="GO" id="GO:0008610">
    <property type="term" value="P:lipid biosynthetic process"/>
    <property type="evidence" value="ECO:0007669"/>
    <property type="project" value="InterPro"/>
</dbReference>
<dbReference type="STRING" id="400727.A0A2T7PUU9"/>